<dbReference type="Pfam" id="PF00786">
    <property type="entry name" value="PBD"/>
    <property type="match status" value="1"/>
</dbReference>
<feature type="compositionally biased region" description="Basic and acidic residues" evidence="1">
    <location>
        <begin position="211"/>
        <end position="245"/>
    </location>
</feature>
<evidence type="ECO:0000256" key="1">
    <source>
        <dbReference type="SAM" id="MobiDB-lite"/>
    </source>
</evidence>
<sequence>MSNNNNNNKVKGLLKGLRFISQIFDNEGKDSVIEIGHPTDVKHVAHIGYDGQGPSDNNPSWMNEFKSVPGNSSAPKDHKGGIHSKESDSSIQRASEDSMERSSRSVNRHSDDSHLLDSAKSKRQSNSTGNMRESRAKEKSDRPRNPKRSSKPSQPNDHHSCHESKHTDQHMQTNDYPLHHQDSDLPPKKSRSKISKDGSAVSSSKSRSKAYSRDHNHEGHAKRNSKSTDKHESFEEEEGHYKRGSSENILKSYVN</sequence>
<gene>
    <name evidence="3" type="ORF">AYBTSS11_LOCUS3150</name>
</gene>
<feature type="region of interest" description="Disordered" evidence="1">
    <location>
        <begin position="45"/>
        <end position="255"/>
    </location>
</feature>
<feature type="compositionally biased region" description="Polar residues" evidence="1">
    <location>
        <begin position="246"/>
        <end position="255"/>
    </location>
</feature>
<dbReference type="Proteomes" id="UP001189624">
    <property type="component" value="Chromosome 1"/>
</dbReference>
<evidence type="ECO:0000313" key="4">
    <source>
        <dbReference type="Proteomes" id="UP001189624"/>
    </source>
</evidence>
<dbReference type="PROSITE" id="PS50108">
    <property type="entry name" value="CRIB"/>
    <property type="match status" value="1"/>
</dbReference>
<feature type="domain" description="CRIB" evidence="2">
    <location>
        <begin position="35"/>
        <end position="48"/>
    </location>
</feature>
<feature type="compositionally biased region" description="Basic and acidic residues" evidence="1">
    <location>
        <begin position="156"/>
        <end position="169"/>
    </location>
</feature>
<dbReference type="EMBL" id="OY731398">
    <property type="protein sequence ID" value="CAJ1900376.1"/>
    <property type="molecule type" value="Genomic_DNA"/>
</dbReference>
<dbReference type="PANTHER" id="PTHR46325">
    <property type="entry name" value="CRIB DOMAIN-CONTAINING PROTEIN RIC8"/>
    <property type="match status" value="1"/>
</dbReference>
<dbReference type="AlphaFoldDB" id="A0AA86V321"/>
<feature type="compositionally biased region" description="Basic and acidic residues" evidence="1">
    <location>
        <begin position="132"/>
        <end position="144"/>
    </location>
</feature>
<protein>
    <recommendedName>
        <fullName evidence="2">CRIB domain-containing protein</fullName>
    </recommendedName>
</protein>
<proteinExistence type="predicted"/>
<dbReference type="Gene3D" id="3.90.810.10">
    <property type="entry name" value="CRIB domain"/>
    <property type="match status" value="1"/>
</dbReference>
<accession>A0AA86V321</accession>
<feature type="compositionally biased region" description="Basic and acidic residues" evidence="1">
    <location>
        <begin position="75"/>
        <end position="120"/>
    </location>
</feature>
<dbReference type="InterPro" id="IPR000095">
    <property type="entry name" value="CRIB_dom"/>
</dbReference>
<dbReference type="SMART" id="SM00285">
    <property type="entry name" value="PBD"/>
    <property type="match status" value="1"/>
</dbReference>
<keyword evidence="4" id="KW-1185">Reference proteome</keyword>
<evidence type="ECO:0000259" key="2">
    <source>
        <dbReference type="PROSITE" id="PS50108"/>
    </source>
</evidence>
<feature type="compositionally biased region" description="Basic and acidic residues" evidence="1">
    <location>
        <begin position="177"/>
        <end position="187"/>
    </location>
</feature>
<dbReference type="PANTHER" id="PTHR46325:SF43">
    <property type="entry name" value="ROP-INTERACTIVE CRIB MOTIF PROTEIN"/>
    <property type="match status" value="1"/>
</dbReference>
<evidence type="ECO:0000313" key="3">
    <source>
        <dbReference type="EMBL" id="CAJ1900376.1"/>
    </source>
</evidence>
<name>A0AA86V321_9FABA</name>
<reference evidence="3" key="1">
    <citation type="submission" date="2023-10" db="EMBL/GenBank/DDBJ databases">
        <authorList>
            <person name="Domelevo Entfellner J.-B."/>
        </authorList>
    </citation>
    <scope>NUCLEOTIDE SEQUENCE</scope>
</reference>
<dbReference type="CDD" id="cd00132">
    <property type="entry name" value="CRIB"/>
    <property type="match status" value="1"/>
</dbReference>
<organism evidence="3 4">
    <name type="scientific">Sphenostylis stenocarpa</name>
    <dbReference type="NCBI Taxonomy" id="92480"/>
    <lineage>
        <taxon>Eukaryota</taxon>
        <taxon>Viridiplantae</taxon>
        <taxon>Streptophyta</taxon>
        <taxon>Embryophyta</taxon>
        <taxon>Tracheophyta</taxon>
        <taxon>Spermatophyta</taxon>
        <taxon>Magnoliopsida</taxon>
        <taxon>eudicotyledons</taxon>
        <taxon>Gunneridae</taxon>
        <taxon>Pentapetalae</taxon>
        <taxon>rosids</taxon>
        <taxon>fabids</taxon>
        <taxon>Fabales</taxon>
        <taxon>Fabaceae</taxon>
        <taxon>Papilionoideae</taxon>
        <taxon>50 kb inversion clade</taxon>
        <taxon>NPAAA clade</taxon>
        <taxon>indigoferoid/millettioid clade</taxon>
        <taxon>Phaseoleae</taxon>
        <taxon>Sphenostylis</taxon>
    </lineage>
</organism>
<dbReference type="InterPro" id="IPR036936">
    <property type="entry name" value="CRIB_dom_sf"/>
</dbReference>
<dbReference type="Gramene" id="rna-AYBTSS11_LOCUS3150">
    <property type="protein sequence ID" value="CAJ1900376.1"/>
    <property type="gene ID" value="gene-AYBTSS11_LOCUS3150"/>
</dbReference>